<evidence type="ECO:0000313" key="1">
    <source>
        <dbReference type="EMBL" id="CUP44579.1"/>
    </source>
</evidence>
<name>A0A174NF12_9FIRM</name>
<dbReference type="STRING" id="39482.ERS852491_05157"/>
<gene>
    <name evidence="1" type="ORF">ERS852491_05157</name>
</gene>
<evidence type="ECO:0000313" key="2">
    <source>
        <dbReference type="Proteomes" id="UP000095544"/>
    </source>
</evidence>
<dbReference type="Proteomes" id="UP000095544">
    <property type="component" value="Unassembled WGS sequence"/>
</dbReference>
<accession>A0A174NF12</accession>
<organism evidence="1 2">
    <name type="scientific">Faecalicatena contorta</name>
    <dbReference type="NCBI Taxonomy" id="39482"/>
    <lineage>
        <taxon>Bacteria</taxon>
        <taxon>Bacillati</taxon>
        <taxon>Bacillota</taxon>
        <taxon>Clostridia</taxon>
        <taxon>Lachnospirales</taxon>
        <taxon>Lachnospiraceae</taxon>
        <taxon>Faecalicatena</taxon>
    </lineage>
</organism>
<dbReference type="EMBL" id="CYZU01000115">
    <property type="protein sequence ID" value="CUP44579.1"/>
    <property type="molecule type" value="Genomic_DNA"/>
</dbReference>
<proteinExistence type="predicted"/>
<dbReference type="RefSeq" id="WP_055155406.1">
    <property type="nucleotide sequence ID" value="NZ_CYZU01000115.1"/>
</dbReference>
<protein>
    <submittedName>
        <fullName evidence="1">Uncharacterized protein</fullName>
    </submittedName>
</protein>
<dbReference type="AlphaFoldDB" id="A0A174NF12"/>
<reference evidence="1 2" key="1">
    <citation type="submission" date="2015-09" db="EMBL/GenBank/DDBJ databases">
        <authorList>
            <consortium name="Pathogen Informatics"/>
        </authorList>
    </citation>
    <scope>NUCLEOTIDE SEQUENCE [LARGE SCALE GENOMIC DNA]</scope>
    <source>
        <strain evidence="1 2">2789STDY5834876</strain>
    </source>
</reference>
<sequence length="121" mass="14312">MAVYEANKQMIGPADARTLISTTRTIAMGLALTQEEYLRIMMIYGQAIERMELEQEERSEELTDREVVERYIKKCNYTWTVERLIHAYRMNQQGRYVSHTAEDCIKNCGAELWRLAEKEER</sequence>